<feature type="DNA-binding region" description="H-T-H motif" evidence="2">
    <location>
        <begin position="51"/>
        <end position="70"/>
    </location>
</feature>
<evidence type="ECO:0000256" key="1">
    <source>
        <dbReference type="ARBA" id="ARBA00023125"/>
    </source>
</evidence>
<dbReference type="GO" id="GO:0000976">
    <property type="term" value="F:transcription cis-regulatory region binding"/>
    <property type="evidence" value="ECO:0007669"/>
    <property type="project" value="TreeGrafter"/>
</dbReference>
<dbReference type="Pfam" id="PF00440">
    <property type="entry name" value="TetR_N"/>
    <property type="match status" value="1"/>
</dbReference>
<comment type="caution">
    <text evidence="5">The sequence shown here is derived from an EMBL/GenBank/DDBJ whole genome shotgun (WGS) entry which is preliminary data.</text>
</comment>
<dbReference type="InterPro" id="IPR001647">
    <property type="entry name" value="HTH_TetR"/>
</dbReference>
<evidence type="ECO:0000256" key="3">
    <source>
        <dbReference type="SAM" id="MobiDB-lite"/>
    </source>
</evidence>
<evidence type="ECO:0000259" key="4">
    <source>
        <dbReference type="PROSITE" id="PS50977"/>
    </source>
</evidence>
<evidence type="ECO:0000256" key="2">
    <source>
        <dbReference type="PROSITE-ProRule" id="PRU00335"/>
    </source>
</evidence>
<dbReference type="PROSITE" id="PS50977">
    <property type="entry name" value="HTH_TETR_2"/>
    <property type="match status" value="1"/>
</dbReference>
<dbReference type="Gene3D" id="1.10.10.60">
    <property type="entry name" value="Homeodomain-like"/>
    <property type="match status" value="1"/>
</dbReference>
<dbReference type="EMBL" id="JACHXS010000020">
    <property type="protein sequence ID" value="MBB3225354.1"/>
    <property type="molecule type" value="Genomic_DNA"/>
</dbReference>
<dbReference type="PRINTS" id="PR00455">
    <property type="entry name" value="HTHTETR"/>
</dbReference>
<dbReference type="Pfam" id="PF14246">
    <property type="entry name" value="TetR_C_7"/>
    <property type="match status" value="1"/>
</dbReference>
<dbReference type="InterPro" id="IPR039536">
    <property type="entry name" value="TetR_C_Proteobacteria"/>
</dbReference>
<gene>
    <name evidence="5" type="ORF">FHS02_006226</name>
</gene>
<dbReference type="PANTHER" id="PTHR30055">
    <property type="entry name" value="HTH-TYPE TRANSCRIPTIONAL REGULATOR RUTR"/>
    <property type="match status" value="1"/>
</dbReference>
<reference evidence="5 6" key="1">
    <citation type="submission" date="2020-08" db="EMBL/GenBank/DDBJ databases">
        <title>Genomic Encyclopedia of Type Strains, Phase III (KMG-III): the genomes of soil and plant-associated and newly described type strains.</title>
        <authorList>
            <person name="Whitman W."/>
        </authorList>
    </citation>
    <scope>NUCLEOTIDE SEQUENCE [LARGE SCALE GENOMIC DNA]</scope>
    <source>
        <strain evidence="5 6">CECT 7753</strain>
    </source>
</reference>
<accession>A0A7W5HFY6</accession>
<organism evidence="5 6">
    <name type="scientific">Pseudoduganella umbonata</name>
    <dbReference type="NCBI Taxonomy" id="864828"/>
    <lineage>
        <taxon>Bacteria</taxon>
        <taxon>Pseudomonadati</taxon>
        <taxon>Pseudomonadota</taxon>
        <taxon>Betaproteobacteria</taxon>
        <taxon>Burkholderiales</taxon>
        <taxon>Oxalobacteraceae</taxon>
        <taxon>Telluria group</taxon>
        <taxon>Pseudoduganella</taxon>
    </lineage>
</organism>
<keyword evidence="1 2" id="KW-0238">DNA-binding</keyword>
<dbReference type="InterPro" id="IPR050109">
    <property type="entry name" value="HTH-type_TetR-like_transc_reg"/>
</dbReference>
<evidence type="ECO:0000313" key="5">
    <source>
        <dbReference type="EMBL" id="MBB3225354.1"/>
    </source>
</evidence>
<name>A0A7W5HFY6_9BURK</name>
<protein>
    <submittedName>
        <fullName evidence="5">AcrR family transcriptional regulator</fullName>
    </submittedName>
</protein>
<dbReference type="InterPro" id="IPR009057">
    <property type="entry name" value="Homeodomain-like_sf"/>
</dbReference>
<feature type="domain" description="HTH tetR-type" evidence="4">
    <location>
        <begin position="28"/>
        <end position="88"/>
    </location>
</feature>
<evidence type="ECO:0000313" key="6">
    <source>
        <dbReference type="Proteomes" id="UP000584325"/>
    </source>
</evidence>
<dbReference type="RefSeq" id="WP_229422708.1">
    <property type="nucleotide sequence ID" value="NZ_CP040017.1"/>
</dbReference>
<dbReference type="PANTHER" id="PTHR30055:SF119">
    <property type="entry name" value="NALC"/>
    <property type="match status" value="1"/>
</dbReference>
<dbReference type="GO" id="GO:0003700">
    <property type="term" value="F:DNA-binding transcription factor activity"/>
    <property type="evidence" value="ECO:0007669"/>
    <property type="project" value="TreeGrafter"/>
</dbReference>
<dbReference type="AlphaFoldDB" id="A0A7W5HFY6"/>
<dbReference type="Proteomes" id="UP000584325">
    <property type="component" value="Unassembled WGS sequence"/>
</dbReference>
<proteinExistence type="predicted"/>
<dbReference type="Gene3D" id="1.10.357.10">
    <property type="entry name" value="Tetracycline Repressor, domain 2"/>
    <property type="match status" value="1"/>
</dbReference>
<sequence>MSDEQVTADSPCPAVARSAGRPRASDAEARTQELMSAAAELFLEKGYSKVSLEMIARRARVAVRTIYVKFGGKSGLFREILASGRGVYFDTMEDLETSQRPIREVLLDFGSRFHNLVSSGAVIKLYRMVIAEAHHDPEMAEAFFESGPRQTRLALERYFSRPDIRAQLRDIPADQLVVHLMNCLMGDHLKRYLFAAPAACTPQQDTALVEQRVDLFLNGAKA</sequence>
<dbReference type="SUPFAM" id="SSF48498">
    <property type="entry name" value="Tetracyclin repressor-like, C-terminal domain"/>
    <property type="match status" value="1"/>
</dbReference>
<dbReference type="InterPro" id="IPR036271">
    <property type="entry name" value="Tet_transcr_reg_TetR-rel_C_sf"/>
</dbReference>
<dbReference type="SUPFAM" id="SSF46689">
    <property type="entry name" value="Homeodomain-like"/>
    <property type="match status" value="1"/>
</dbReference>
<feature type="region of interest" description="Disordered" evidence="3">
    <location>
        <begin position="1"/>
        <end position="29"/>
    </location>
</feature>